<sequence length="108" mass="11891">MAIGLNVTEPEEPCSDQNCPFHGSLAVRGQTLEGTVASTAMEKTVVVEREYDVRVPKYDRYMKRRSRIPAHAPPCLGLAEGDQVRIAETRPLSKTKSHVVVEILGGDE</sequence>
<dbReference type="InterPro" id="IPR000266">
    <property type="entry name" value="Ribosomal_uS17"/>
</dbReference>
<evidence type="ECO:0000256" key="6">
    <source>
        <dbReference type="ARBA" id="ARBA00023274"/>
    </source>
</evidence>
<dbReference type="GO" id="GO:0003735">
    <property type="term" value="F:structural constituent of ribosome"/>
    <property type="evidence" value="ECO:0007669"/>
    <property type="project" value="UniProtKB-UniRule"/>
</dbReference>
<reference evidence="9 10" key="1">
    <citation type="journal article" date="2019" name="Int. J. Syst. Evol. Microbiol.">
        <title>The Global Catalogue of Microorganisms (GCM) 10K type strain sequencing project: providing services to taxonomists for standard genome sequencing and annotation.</title>
        <authorList>
            <consortium name="The Broad Institute Genomics Platform"/>
            <consortium name="The Broad Institute Genome Sequencing Center for Infectious Disease"/>
            <person name="Wu L."/>
            <person name="Ma J."/>
        </authorList>
    </citation>
    <scope>NUCLEOTIDE SEQUENCE [LARGE SCALE GENOMIC DNA]</scope>
    <source>
        <strain evidence="9 10">CGMCC 1.10594</strain>
    </source>
</reference>
<dbReference type="InterPro" id="IPR019978">
    <property type="entry name" value="Ribosomal_uS17_archaeal"/>
</dbReference>
<keyword evidence="5 7" id="KW-0689">Ribosomal protein</keyword>
<dbReference type="GO" id="GO:0022627">
    <property type="term" value="C:cytosolic small ribosomal subunit"/>
    <property type="evidence" value="ECO:0007669"/>
    <property type="project" value="UniProtKB-UniRule"/>
</dbReference>
<evidence type="ECO:0000256" key="3">
    <source>
        <dbReference type="ARBA" id="ARBA00022730"/>
    </source>
</evidence>
<keyword evidence="6 7" id="KW-0687">Ribonucleoprotein</keyword>
<dbReference type="HAMAP" id="MF_01345_A">
    <property type="entry name" value="Ribosomal_uS17_A"/>
    <property type="match status" value="1"/>
</dbReference>
<dbReference type="PANTHER" id="PTHR10744">
    <property type="entry name" value="40S RIBOSOMAL PROTEIN S11 FAMILY MEMBER"/>
    <property type="match status" value="1"/>
</dbReference>
<dbReference type="Proteomes" id="UP001597075">
    <property type="component" value="Unassembled WGS sequence"/>
</dbReference>
<dbReference type="CDD" id="cd00364">
    <property type="entry name" value="Ribosomal_uS17"/>
    <property type="match status" value="1"/>
</dbReference>
<gene>
    <name evidence="7" type="primary">rps17</name>
    <name evidence="9" type="ORF">ACFSBJ_09255</name>
</gene>
<dbReference type="NCBIfam" id="TIGR03630">
    <property type="entry name" value="uS17_arch"/>
    <property type="match status" value="1"/>
</dbReference>
<dbReference type="PANTHER" id="PTHR10744:SF9">
    <property type="entry name" value="40S RIBOSOMAL PROTEIN S11-RELATED"/>
    <property type="match status" value="1"/>
</dbReference>
<dbReference type="AlphaFoldDB" id="A0ABD6CXH4"/>
<dbReference type="InterPro" id="IPR019979">
    <property type="entry name" value="Ribosomal_uS17_CS"/>
</dbReference>
<comment type="similarity">
    <text evidence="1 7 8">Belongs to the universal ribosomal protein uS17 family.</text>
</comment>
<dbReference type="Gene3D" id="2.40.50.1000">
    <property type="match status" value="1"/>
</dbReference>
<evidence type="ECO:0000256" key="1">
    <source>
        <dbReference type="ARBA" id="ARBA00010254"/>
    </source>
</evidence>
<accession>A0ABD6CXH4</accession>
<dbReference type="Pfam" id="PF00366">
    <property type="entry name" value="Ribosomal_S17"/>
    <property type="match status" value="1"/>
</dbReference>
<evidence type="ECO:0000313" key="10">
    <source>
        <dbReference type="Proteomes" id="UP001597075"/>
    </source>
</evidence>
<dbReference type="GO" id="GO:0006412">
    <property type="term" value="P:translation"/>
    <property type="evidence" value="ECO:0007669"/>
    <property type="project" value="UniProtKB-UniRule"/>
</dbReference>
<dbReference type="FunFam" id="2.40.50.1000:FF:000005">
    <property type="entry name" value="30S ribosomal protein S17"/>
    <property type="match status" value="1"/>
</dbReference>
<comment type="function">
    <text evidence="7">One of the primary rRNA binding proteins, it binds specifically to the 5'-end of 16S ribosomal RNA.</text>
</comment>
<evidence type="ECO:0000256" key="7">
    <source>
        <dbReference type="HAMAP-Rule" id="MF_01345"/>
    </source>
</evidence>
<evidence type="ECO:0000256" key="5">
    <source>
        <dbReference type="ARBA" id="ARBA00022980"/>
    </source>
</evidence>
<organism evidence="9 10">
    <name type="scientific">Haloplanus ruber</name>
    <dbReference type="NCBI Taxonomy" id="869892"/>
    <lineage>
        <taxon>Archaea</taxon>
        <taxon>Methanobacteriati</taxon>
        <taxon>Methanobacteriota</taxon>
        <taxon>Stenosarchaea group</taxon>
        <taxon>Halobacteria</taxon>
        <taxon>Halobacteriales</taxon>
        <taxon>Haloferacaceae</taxon>
        <taxon>Haloplanus</taxon>
    </lineage>
</organism>
<dbReference type="InterPro" id="IPR012340">
    <property type="entry name" value="NA-bd_OB-fold"/>
</dbReference>
<dbReference type="SUPFAM" id="SSF50249">
    <property type="entry name" value="Nucleic acid-binding proteins"/>
    <property type="match status" value="1"/>
</dbReference>
<dbReference type="PROSITE" id="PS00056">
    <property type="entry name" value="RIBOSOMAL_S17"/>
    <property type="match status" value="1"/>
</dbReference>
<dbReference type="RefSeq" id="WP_256404183.1">
    <property type="nucleotide sequence ID" value="NZ_CP187151.1"/>
</dbReference>
<evidence type="ECO:0000256" key="2">
    <source>
        <dbReference type="ARBA" id="ARBA00011458"/>
    </source>
</evidence>
<comment type="subunit">
    <text evidence="2 7">Part of the 30S ribosomal subunit.</text>
</comment>
<evidence type="ECO:0000256" key="4">
    <source>
        <dbReference type="ARBA" id="ARBA00022884"/>
    </source>
</evidence>
<protein>
    <recommendedName>
        <fullName evidence="7">Small ribosomal subunit protein uS17</fullName>
    </recommendedName>
</protein>
<dbReference type="GO" id="GO:0019843">
    <property type="term" value="F:rRNA binding"/>
    <property type="evidence" value="ECO:0007669"/>
    <property type="project" value="UniProtKB-UniRule"/>
</dbReference>
<keyword evidence="3 7" id="KW-0699">rRNA-binding</keyword>
<dbReference type="EMBL" id="JBHUDL010000010">
    <property type="protein sequence ID" value="MFD1633917.1"/>
    <property type="molecule type" value="Genomic_DNA"/>
</dbReference>
<keyword evidence="4 7" id="KW-0694">RNA-binding</keyword>
<dbReference type="InterPro" id="IPR028333">
    <property type="entry name" value="Ribosomal_uS17_arc/euk"/>
</dbReference>
<comment type="caution">
    <text evidence="9">The sequence shown here is derived from an EMBL/GenBank/DDBJ whole genome shotgun (WGS) entry which is preliminary data.</text>
</comment>
<dbReference type="PRINTS" id="PR00973">
    <property type="entry name" value="RIBOSOMALS17"/>
</dbReference>
<evidence type="ECO:0000313" key="9">
    <source>
        <dbReference type="EMBL" id="MFD1633917.1"/>
    </source>
</evidence>
<keyword evidence="10" id="KW-1185">Reference proteome</keyword>
<evidence type="ECO:0000256" key="8">
    <source>
        <dbReference type="RuleBase" id="RU003872"/>
    </source>
</evidence>
<dbReference type="NCBIfam" id="NF006345">
    <property type="entry name" value="PRK08572.1"/>
    <property type="match status" value="1"/>
</dbReference>
<proteinExistence type="inferred from homology"/>
<name>A0ABD6CXH4_9EURY</name>